<comment type="cofactor">
    <cofactor evidence="1 3">
        <name>pyridoxal 5'-phosphate</name>
        <dbReference type="ChEBI" id="CHEBI:597326"/>
    </cofactor>
</comment>
<dbReference type="NCBIfam" id="NF005915">
    <property type="entry name" value="PRK07908.1"/>
    <property type="match status" value="1"/>
</dbReference>
<evidence type="ECO:0000313" key="6">
    <source>
        <dbReference type="Proteomes" id="UP000252187"/>
    </source>
</evidence>
<dbReference type="PANTHER" id="PTHR42885">
    <property type="entry name" value="HISTIDINOL-PHOSPHATE AMINOTRANSFERASE-RELATED"/>
    <property type="match status" value="1"/>
</dbReference>
<evidence type="ECO:0000256" key="1">
    <source>
        <dbReference type="ARBA" id="ARBA00001933"/>
    </source>
</evidence>
<dbReference type="Proteomes" id="UP000252187">
    <property type="component" value="Unassembled WGS sequence"/>
</dbReference>
<dbReference type="EC" id="2.6.1.-" evidence="3"/>
<organism evidence="5 6">
    <name type="scientific">Dietzia maris</name>
    <dbReference type="NCBI Taxonomy" id="37915"/>
    <lineage>
        <taxon>Bacteria</taxon>
        <taxon>Bacillati</taxon>
        <taxon>Actinomycetota</taxon>
        <taxon>Actinomycetes</taxon>
        <taxon>Mycobacteriales</taxon>
        <taxon>Dietziaceae</taxon>
        <taxon>Dietzia</taxon>
    </lineage>
</organism>
<evidence type="ECO:0000256" key="3">
    <source>
        <dbReference type="RuleBase" id="RU000481"/>
    </source>
</evidence>
<comment type="caution">
    <text evidence="5">The sequence shown here is derived from an EMBL/GenBank/DDBJ whole genome shotgun (WGS) entry which is preliminary data.</text>
</comment>
<keyword evidence="3" id="KW-0032">Aminotransferase</keyword>
<proteinExistence type="inferred from homology"/>
<gene>
    <name evidence="5" type="ORF">DQ226_09605</name>
</gene>
<dbReference type="Pfam" id="PF00155">
    <property type="entry name" value="Aminotran_1_2"/>
    <property type="match status" value="1"/>
</dbReference>
<evidence type="ECO:0000313" key="5">
    <source>
        <dbReference type="EMBL" id="RBA36211.1"/>
    </source>
</evidence>
<name>A0A365P9X0_9ACTN</name>
<dbReference type="SUPFAM" id="SSF53383">
    <property type="entry name" value="PLP-dependent transferases"/>
    <property type="match status" value="1"/>
</dbReference>
<dbReference type="InterPro" id="IPR004839">
    <property type="entry name" value="Aminotransferase_I/II_large"/>
</dbReference>
<keyword evidence="2" id="KW-0663">Pyridoxal phosphate</keyword>
<dbReference type="GO" id="GO:0016829">
    <property type="term" value="F:lyase activity"/>
    <property type="evidence" value="ECO:0007669"/>
    <property type="project" value="UniProtKB-KW"/>
</dbReference>
<evidence type="ECO:0000259" key="4">
    <source>
        <dbReference type="Pfam" id="PF00155"/>
    </source>
</evidence>
<dbReference type="Gene3D" id="3.40.640.10">
    <property type="entry name" value="Type I PLP-dependent aspartate aminotransferase-like (Major domain)"/>
    <property type="match status" value="1"/>
</dbReference>
<evidence type="ECO:0000256" key="2">
    <source>
        <dbReference type="ARBA" id="ARBA00022898"/>
    </source>
</evidence>
<keyword evidence="3" id="KW-0808">Transferase</keyword>
<dbReference type="InterPro" id="IPR015424">
    <property type="entry name" value="PyrdxlP-dep_Trfase"/>
</dbReference>
<dbReference type="CDD" id="cd00609">
    <property type="entry name" value="AAT_like"/>
    <property type="match status" value="1"/>
</dbReference>
<dbReference type="GO" id="GO:0030170">
    <property type="term" value="F:pyridoxal phosphate binding"/>
    <property type="evidence" value="ECO:0007669"/>
    <property type="project" value="InterPro"/>
</dbReference>
<dbReference type="PANTHER" id="PTHR42885:SF1">
    <property type="entry name" value="THREONINE-PHOSPHATE DECARBOXYLASE"/>
    <property type="match status" value="1"/>
</dbReference>
<dbReference type="EMBL" id="QNTT01000021">
    <property type="protein sequence ID" value="RBA36211.1"/>
    <property type="molecule type" value="Genomic_DNA"/>
</dbReference>
<keyword evidence="5" id="KW-0456">Lyase</keyword>
<dbReference type="InterPro" id="IPR015421">
    <property type="entry name" value="PyrdxlP-dep_Trfase_major"/>
</dbReference>
<feature type="domain" description="Aminotransferase class I/classII large" evidence="4">
    <location>
        <begin position="56"/>
        <end position="349"/>
    </location>
</feature>
<dbReference type="PROSITE" id="PS00105">
    <property type="entry name" value="AA_TRANSFER_CLASS_1"/>
    <property type="match status" value="1"/>
</dbReference>
<dbReference type="Gene3D" id="3.90.1150.10">
    <property type="entry name" value="Aspartate Aminotransferase, domain 1"/>
    <property type="match status" value="1"/>
</dbReference>
<reference evidence="5 6" key="1">
    <citation type="submission" date="2018-06" db="EMBL/GenBank/DDBJ databases">
        <title>Whole genome sequencing of four bacterial strains from South Shetland trench revealing bio-synthetic gene clusters.</title>
        <authorList>
            <person name="Abdel-Mageed W.M."/>
            <person name="Lehri B."/>
            <person name="Jarmusch S.A."/>
            <person name="Miranda K."/>
            <person name="Goodfellow M."/>
            <person name="Jaspars M."/>
            <person name="Karlyshev A.V."/>
        </authorList>
    </citation>
    <scope>NUCLEOTIDE SEQUENCE [LARGE SCALE GENOMIC DNA]</scope>
    <source>
        <strain evidence="5 6">SST1</strain>
    </source>
</reference>
<sequence length="374" mass="39171">MSEKPGERPDQASWAALRHHGDAELVPGALDFAVNVRGSGPPGWLRDRLAARLADLGGYPGVDDDEAALSAVAARHGVGRDRVLLLGGASEGFHVLAAHAARNLLRAAVVHPSFTEPELELRRAGVPVERVLLPVPFDLDPGLVPEEADLVVVGNPTNPTSVAHPRSAVAALCRPGRVTVVDEAFCDILADEAAHTLAGADLPGLVVLRSLTKTWALAGLRVGYAVGDPSVLADLAAHRPHWPLGTLQLEAIRACVGPAADPELQAARAQVVSERDAMVRALDAAGIEVAVPPSAPFVLVRTPAGIDPVAFRTGLVRRGIVTRRCDTFPGLDATYLRLAVRPGTMVDELVGAWLGQVAARTGRAAAGEQEGERP</sequence>
<dbReference type="AlphaFoldDB" id="A0A365P9X0"/>
<protein>
    <recommendedName>
        <fullName evidence="3">Aminotransferase</fullName>
        <ecNumber evidence="3">2.6.1.-</ecNumber>
    </recommendedName>
</protein>
<dbReference type="GO" id="GO:0008483">
    <property type="term" value="F:transaminase activity"/>
    <property type="evidence" value="ECO:0007669"/>
    <property type="project" value="UniProtKB-KW"/>
</dbReference>
<accession>A0A365P9X0</accession>
<comment type="similarity">
    <text evidence="3">Belongs to the class-I pyridoxal-phosphate-dependent aminotransferase family.</text>
</comment>
<dbReference type="InterPro" id="IPR015422">
    <property type="entry name" value="PyrdxlP-dep_Trfase_small"/>
</dbReference>
<dbReference type="InterPro" id="IPR004838">
    <property type="entry name" value="NHTrfase_class1_PyrdxlP-BS"/>
</dbReference>